<organism evidence="1 2">
    <name type="scientific">Corynebacterium ulcerans FRC58</name>
    <dbReference type="NCBI Taxonomy" id="1408268"/>
    <lineage>
        <taxon>Bacteria</taxon>
        <taxon>Bacillati</taxon>
        <taxon>Actinomycetota</taxon>
        <taxon>Actinomycetes</taxon>
        <taxon>Mycobacteriales</taxon>
        <taxon>Corynebacteriaceae</taxon>
        <taxon>Corynebacterium</taxon>
    </lineage>
</organism>
<keyword evidence="2" id="KW-1185">Reference proteome</keyword>
<proteinExistence type="predicted"/>
<sequence length="42" mass="4963">MCVSFYASQQTKIPHQFEQDFRAKNRGRFLVMKNSFNPSHSV</sequence>
<accession>A0ABN4H243</accession>
<protein>
    <submittedName>
        <fullName evidence="1">Uncharacterized protein</fullName>
    </submittedName>
</protein>
<evidence type="ECO:0000313" key="1">
    <source>
        <dbReference type="EMBL" id="AKN76596.1"/>
    </source>
</evidence>
<evidence type="ECO:0000313" key="2">
    <source>
        <dbReference type="Proteomes" id="UP000036185"/>
    </source>
</evidence>
<name>A0ABN4H243_CORUL</name>
<reference evidence="1 2" key="1">
    <citation type="journal article" date="2014" name="Int. J. Syst. Evol. Microbiol.">
        <title>Draft Genome Sequence of Corynebacterium ulcerans FRC58, Isolated from the Bronchitic Aspiration of a Patient in France.</title>
        <authorList>
            <person name="Silva Ado S."/>
            <person name="Barauna R.A."/>
            <person name="de Sa P.C."/>
            <person name="das Gracas D.A."/>
            <person name="Carneiro A.R."/>
            <person name="Thouvenin M."/>
            <person name="Azevedo V."/>
            <person name="Badell E."/>
            <person name="Guiso N."/>
            <person name="da Silva A.L."/>
            <person name="Ramos R.T."/>
        </authorList>
    </citation>
    <scope>NUCLEOTIDE SEQUENCE [LARGE SCALE GENOMIC DNA]</scope>
    <source>
        <strain evidence="1 2">FRC58</strain>
    </source>
</reference>
<dbReference type="EMBL" id="CP011913">
    <property type="protein sequence ID" value="AKN76596.1"/>
    <property type="molecule type" value="Genomic_DNA"/>
</dbReference>
<dbReference type="Proteomes" id="UP000036185">
    <property type="component" value="Chromosome"/>
</dbReference>
<gene>
    <name evidence="1" type="ORF">CulFRC58_0742</name>
</gene>